<evidence type="ECO:0000256" key="1">
    <source>
        <dbReference type="ARBA" id="ARBA00007409"/>
    </source>
</evidence>
<evidence type="ECO:0000313" key="5">
    <source>
        <dbReference type="Proteomes" id="UP000245884"/>
    </source>
</evidence>
<reference evidence="4 5" key="1">
    <citation type="journal article" date="2018" name="Mol. Biol. Evol.">
        <title>Broad Genomic Sampling Reveals a Smut Pathogenic Ancestry of the Fungal Clade Ustilaginomycotina.</title>
        <authorList>
            <person name="Kijpornyongpan T."/>
            <person name="Mondo S.J."/>
            <person name="Barry K."/>
            <person name="Sandor L."/>
            <person name="Lee J."/>
            <person name="Lipzen A."/>
            <person name="Pangilinan J."/>
            <person name="LaButti K."/>
            <person name="Hainaut M."/>
            <person name="Henrissat B."/>
            <person name="Grigoriev I.V."/>
            <person name="Spatafora J.W."/>
            <person name="Aime M.C."/>
        </authorList>
    </citation>
    <scope>NUCLEOTIDE SEQUENCE [LARGE SCALE GENOMIC DNA]</scope>
    <source>
        <strain evidence="4 5">MCA 5214</strain>
    </source>
</reference>
<feature type="domain" description="GST C-terminal" evidence="3">
    <location>
        <begin position="98"/>
        <end position="243"/>
    </location>
</feature>
<dbReference type="SFLD" id="SFLDS00019">
    <property type="entry name" value="Glutathione_Transferase_(cytos"/>
    <property type="match status" value="1"/>
</dbReference>
<dbReference type="OrthoDB" id="2098326at2759"/>
<evidence type="ECO:0000259" key="2">
    <source>
        <dbReference type="PROSITE" id="PS50404"/>
    </source>
</evidence>
<dbReference type="InterPro" id="IPR010987">
    <property type="entry name" value="Glutathione-S-Trfase_C-like"/>
</dbReference>
<feature type="domain" description="GST N-terminal" evidence="2">
    <location>
        <begin position="1"/>
        <end position="90"/>
    </location>
</feature>
<protein>
    <submittedName>
        <fullName evidence="4">Glutathione S-transferase</fullName>
    </submittedName>
</protein>
<dbReference type="GeneID" id="37028014"/>
<accession>A0A316UPR6</accession>
<dbReference type="CDD" id="cd03046">
    <property type="entry name" value="GST_N_GTT1_like"/>
    <property type="match status" value="1"/>
</dbReference>
<dbReference type="InterPro" id="IPR036282">
    <property type="entry name" value="Glutathione-S-Trfase_C_sf"/>
</dbReference>
<dbReference type="Pfam" id="PF00043">
    <property type="entry name" value="GST_C"/>
    <property type="match status" value="1"/>
</dbReference>
<gene>
    <name evidence="4" type="ORF">BDZ90DRAFT_232274</name>
</gene>
<sequence length="243" mass="27254">MTITLYYLDNSRAMRVLWAAIELGLADQLQVKSYARVEGKKAVPEMQKESGFKLGKSPFLIDDDGQGGRVEVFESVACIEYLHDRYGSQSSLLPASPAWSQKSRVQSWLAFCETPMTHALPIIYLRWHMPESQASLLAEMEDKLSANVCKDLDLYEDAILASEKEHGAENGYLAGGQISLADLANAFTAEYIIVKKVGTANRTWPAVERWLKRLEARPAYRKALEMGGLHDFSLLDLERQSHA</sequence>
<dbReference type="RefSeq" id="XP_025361901.1">
    <property type="nucleotide sequence ID" value="XM_025506191.1"/>
</dbReference>
<keyword evidence="5" id="KW-1185">Reference proteome</keyword>
<organism evidence="4 5">
    <name type="scientific">Jaminaea rosea</name>
    <dbReference type="NCBI Taxonomy" id="1569628"/>
    <lineage>
        <taxon>Eukaryota</taxon>
        <taxon>Fungi</taxon>
        <taxon>Dikarya</taxon>
        <taxon>Basidiomycota</taxon>
        <taxon>Ustilaginomycotina</taxon>
        <taxon>Exobasidiomycetes</taxon>
        <taxon>Microstromatales</taxon>
        <taxon>Microstromatales incertae sedis</taxon>
        <taxon>Jaminaea</taxon>
    </lineage>
</organism>
<dbReference type="STRING" id="1569628.A0A316UPR6"/>
<dbReference type="EMBL" id="KZ819668">
    <property type="protein sequence ID" value="PWN27289.1"/>
    <property type="molecule type" value="Genomic_DNA"/>
</dbReference>
<dbReference type="PROSITE" id="PS50404">
    <property type="entry name" value="GST_NTER"/>
    <property type="match status" value="1"/>
</dbReference>
<dbReference type="PANTHER" id="PTHR44051:SF9">
    <property type="entry name" value="GLUTATHIONE S-TRANSFERASE 1"/>
    <property type="match status" value="1"/>
</dbReference>
<dbReference type="SUPFAM" id="SSF47616">
    <property type="entry name" value="GST C-terminal domain-like"/>
    <property type="match status" value="1"/>
</dbReference>
<proteinExistence type="inferred from homology"/>
<dbReference type="Gene3D" id="1.20.1050.10">
    <property type="match status" value="1"/>
</dbReference>
<comment type="similarity">
    <text evidence="1">Belongs to the GST superfamily.</text>
</comment>
<dbReference type="InterPro" id="IPR036249">
    <property type="entry name" value="Thioredoxin-like_sf"/>
</dbReference>
<dbReference type="SUPFAM" id="SSF52833">
    <property type="entry name" value="Thioredoxin-like"/>
    <property type="match status" value="1"/>
</dbReference>
<dbReference type="InterPro" id="IPR040079">
    <property type="entry name" value="Glutathione_S-Trfase"/>
</dbReference>
<evidence type="ECO:0000313" key="4">
    <source>
        <dbReference type="EMBL" id="PWN27289.1"/>
    </source>
</evidence>
<keyword evidence="4" id="KW-0808">Transferase</keyword>
<dbReference type="InterPro" id="IPR004045">
    <property type="entry name" value="Glutathione_S-Trfase_N"/>
</dbReference>
<dbReference type="GO" id="GO:0016740">
    <property type="term" value="F:transferase activity"/>
    <property type="evidence" value="ECO:0007669"/>
    <property type="project" value="UniProtKB-KW"/>
</dbReference>
<dbReference type="Proteomes" id="UP000245884">
    <property type="component" value="Unassembled WGS sequence"/>
</dbReference>
<evidence type="ECO:0000259" key="3">
    <source>
        <dbReference type="PROSITE" id="PS50405"/>
    </source>
</evidence>
<dbReference type="AlphaFoldDB" id="A0A316UPR6"/>
<dbReference type="PANTHER" id="PTHR44051">
    <property type="entry name" value="GLUTATHIONE S-TRANSFERASE-RELATED"/>
    <property type="match status" value="1"/>
</dbReference>
<dbReference type="InterPro" id="IPR004046">
    <property type="entry name" value="GST_C"/>
</dbReference>
<dbReference type="PROSITE" id="PS50405">
    <property type="entry name" value="GST_CTER"/>
    <property type="match status" value="1"/>
</dbReference>
<dbReference type="Gene3D" id="3.40.30.10">
    <property type="entry name" value="Glutaredoxin"/>
    <property type="match status" value="1"/>
</dbReference>
<name>A0A316UPR6_9BASI</name>